<evidence type="ECO:0000259" key="1">
    <source>
        <dbReference type="Pfam" id="PF01471"/>
    </source>
</evidence>
<dbReference type="InterPro" id="IPR013486">
    <property type="entry name" value="SpoIID/LytB"/>
</dbReference>
<feature type="domain" description="Sporulation stage II protein D amidase enhancer LytB N-terminal" evidence="2">
    <location>
        <begin position="121"/>
        <end position="206"/>
    </location>
</feature>
<organism evidence="3 4">
    <name type="scientific">Caloramator australicus RC3</name>
    <dbReference type="NCBI Taxonomy" id="857293"/>
    <lineage>
        <taxon>Bacteria</taxon>
        <taxon>Bacillati</taxon>
        <taxon>Bacillota</taxon>
        <taxon>Clostridia</taxon>
        <taxon>Eubacteriales</taxon>
        <taxon>Clostridiaceae</taxon>
        <taxon>Caloramator</taxon>
    </lineage>
</organism>
<dbReference type="eggNOG" id="COG2385">
    <property type="taxonomic scope" value="Bacteria"/>
</dbReference>
<accession>I7J649</accession>
<dbReference type="Proteomes" id="UP000007652">
    <property type="component" value="Unassembled WGS sequence"/>
</dbReference>
<dbReference type="InterPro" id="IPR036366">
    <property type="entry name" value="PGBDSf"/>
</dbReference>
<dbReference type="InterPro" id="IPR013693">
    <property type="entry name" value="SpoIID/LytB_N"/>
</dbReference>
<keyword evidence="4" id="KW-1185">Reference proteome</keyword>
<dbReference type="PANTHER" id="PTHR30032:SF4">
    <property type="entry name" value="AMIDASE ENHANCER"/>
    <property type="match status" value="1"/>
</dbReference>
<dbReference type="AlphaFoldDB" id="I7J649"/>
<dbReference type="STRING" id="857293.CAAU_2208"/>
<feature type="domain" description="Peptidoglycan binding-like" evidence="1">
    <location>
        <begin position="765"/>
        <end position="821"/>
    </location>
</feature>
<protein>
    <submittedName>
        <fullName evidence="3">Possible sporulation protein SpoIID</fullName>
    </submittedName>
</protein>
<dbReference type="OrthoDB" id="9794671at2"/>
<dbReference type="GO" id="GO:0030288">
    <property type="term" value="C:outer membrane-bounded periplasmic space"/>
    <property type="evidence" value="ECO:0007669"/>
    <property type="project" value="TreeGrafter"/>
</dbReference>
<dbReference type="EMBL" id="CAKP01000113">
    <property type="protein sequence ID" value="CCJ34292.1"/>
    <property type="molecule type" value="Genomic_DNA"/>
</dbReference>
<dbReference type="InterPro" id="IPR036365">
    <property type="entry name" value="PGBD-like_sf"/>
</dbReference>
<dbReference type="Pfam" id="PF01471">
    <property type="entry name" value="PG_binding_1"/>
    <property type="match status" value="3"/>
</dbReference>
<dbReference type="SUPFAM" id="SSF47090">
    <property type="entry name" value="PGBD-like"/>
    <property type="match status" value="3"/>
</dbReference>
<evidence type="ECO:0000313" key="3">
    <source>
        <dbReference type="EMBL" id="CCJ34292.1"/>
    </source>
</evidence>
<dbReference type="PANTHER" id="PTHR30032">
    <property type="entry name" value="N-ACETYLMURAMOYL-L-ALANINE AMIDASE-RELATED"/>
    <property type="match status" value="1"/>
</dbReference>
<gene>
    <name evidence="3" type="ORF">CAAU_2208</name>
</gene>
<evidence type="ECO:0000313" key="4">
    <source>
        <dbReference type="Proteomes" id="UP000007652"/>
    </source>
</evidence>
<comment type="caution">
    <text evidence="3">The sequence shown here is derived from an EMBL/GenBank/DDBJ whole genome shotgun (WGS) entry which is preliminary data.</text>
</comment>
<reference evidence="3 4" key="1">
    <citation type="journal article" date="2011" name="J. Bacteriol.">
        <title>Draft genome sequence of Caloramator australicus strain RC3T, a thermoanaerobe from the Great Artesian Basin of Australia.</title>
        <authorList>
            <person name="Ogg C.D."/>
            <person name="Patel B.K.C."/>
        </authorList>
    </citation>
    <scope>NUCLEOTIDE SEQUENCE [LARGE SCALE GENOMIC DNA]</scope>
    <source>
        <strain evidence="3 4">RC3</strain>
    </source>
</reference>
<dbReference type="InterPro" id="IPR051922">
    <property type="entry name" value="Bact_Sporulation_Assoc"/>
</dbReference>
<dbReference type="Pfam" id="PF08486">
    <property type="entry name" value="SpoIID"/>
    <property type="match status" value="1"/>
</dbReference>
<dbReference type="InterPro" id="IPR002477">
    <property type="entry name" value="Peptidoglycan-bd-like"/>
</dbReference>
<sequence length="825" mass="92296">MKRILSIFLIISMLLSPISAFAKYQEVYFQDIKIGLESMARNALSVSLNGDYLVDGAFFPSGSILNLSISNGLVSFNGKTYQELSLVPVGEGSWIRIISGTKSAKYLGRMSFKAVNNLILPINILNIEDYLKGVVPREMSDSFPLEALKAQAVAARCYALSNIGKHRIDGYDLCDTVHCQVYGGYDETKANSIRAVEETKGIIMTYGGRIISAYFSASNGGWTEASGNPWTSQLPYLIAKEDTFDTYIWPENPVVLTVIDIDSRLKAKNILGPNDRFLRIDLNSIVRNNSGRIARMDVVYLDQNGLEVIKTLTKEQPRTAFSFRSALYDVTYDAATDTYTFIGKGYGHGVGMSQIGARNRALAGQRFDEILKFYYDGAQIESLNSKLILLNTNKDKFLIGEEITANPIIESSSIDNLLFKYELYKGDTLLIGGEYSKNIDFKYQLQEEGEYTLKAYIRNVYSSKDYDDYREVKFNVYRSISGVNVILDKNTVYEKKPVNISVLTEGGSDRIAYKIEVYKDENLVYGQDFNYVNSIAFVPQEIGEYVVKAEVKDELQPENVLSYELKFNVVKEPVSRGSSFKLKKGMKDIRIKTLQGALNTLLYNIGTPTGYFGDKTYNAVVDYQKKKGLKATGIVDENLYNMILKDAKTFNALKLTYKRVLRLNVKGDDVKRLQNALNKLGYNVQVNGIFDAKTVSVVKKLQKDNRMVIDGVVGKAVVNKINILLAEKIKREKDVPNDNNEGVSRGNLSEQQVNISRVLKKGMEGNDVKALQSALLRLGYLQQSAVTGYFGSITETAVKSFQRDKGLYADGIAGKATLEKLGFKF</sequence>
<name>I7J649_9CLOT</name>
<dbReference type="NCBIfam" id="TIGR02669">
    <property type="entry name" value="SpoIID_LytB"/>
    <property type="match status" value="1"/>
</dbReference>
<feature type="domain" description="Peptidoglycan binding-like" evidence="1">
    <location>
        <begin position="667"/>
        <end position="720"/>
    </location>
</feature>
<dbReference type="eggNOG" id="COG3409">
    <property type="taxonomic scope" value="Bacteria"/>
</dbReference>
<evidence type="ECO:0000259" key="2">
    <source>
        <dbReference type="Pfam" id="PF08486"/>
    </source>
</evidence>
<proteinExistence type="predicted"/>
<dbReference type="GO" id="GO:0030435">
    <property type="term" value="P:sporulation resulting in formation of a cellular spore"/>
    <property type="evidence" value="ECO:0007669"/>
    <property type="project" value="InterPro"/>
</dbReference>
<dbReference type="Gene3D" id="1.10.101.10">
    <property type="entry name" value="PGBD-like superfamily/PGBD"/>
    <property type="match status" value="3"/>
</dbReference>
<dbReference type="RefSeq" id="WP_008909548.1">
    <property type="nucleotide sequence ID" value="NZ_CAKP01000113.1"/>
</dbReference>
<feature type="domain" description="Peptidoglycan binding-like" evidence="1">
    <location>
        <begin position="591"/>
        <end position="642"/>
    </location>
</feature>